<feature type="domain" description="Anti-sigma K factor RskA C-terminal" evidence="1">
    <location>
        <begin position="105"/>
        <end position="227"/>
    </location>
</feature>
<reference evidence="2 3" key="1">
    <citation type="submission" date="2014-12" db="EMBL/GenBank/DDBJ databases">
        <title>16Stimator: statistical estimation of ribosomal gene copy numbers from draft genome assemblies.</title>
        <authorList>
            <person name="Perisin M.A."/>
            <person name="Vetter M."/>
            <person name="Gilbert J.A."/>
            <person name="Bergelson J."/>
        </authorList>
    </citation>
    <scope>NUCLEOTIDE SEQUENCE [LARGE SCALE GENOMIC DNA]</scope>
    <source>
        <strain evidence="2 3">MEJ076</strain>
    </source>
</reference>
<gene>
    <name evidence="2" type="ORF">RU07_09710</name>
</gene>
<dbReference type="GO" id="GO:0005886">
    <property type="term" value="C:plasma membrane"/>
    <property type="evidence" value="ECO:0007669"/>
    <property type="project" value="InterPro"/>
</dbReference>
<comment type="caution">
    <text evidence="2">The sequence shown here is derived from an EMBL/GenBank/DDBJ whole genome shotgun (WGS) entry which is preliminary data.</text>
</comment>
<dbReference type="InterPro" id="IPR018764">
    <property type="entry name" value="RskA_C"/>
</dbReference>
<dbReference type="EMBL" id="JXQV01000009">
    <property type="protein sequence ID" value="KIQ02862.1"/>
    <property type="molecule type" value="Genomic_DNA"/>
</dbReference>
<evidence type="ECO:0000313" key="3">
    <source>
        <dbReference type="Proteomes" id="UP000035017"/>
    </source>
</evidence>
<dbReference type="GO" id="GO:0006417">
    <property type="term" value="P:regulation of translation"/>
    <property type="evidence" value="ECO:0007669"/>
    <property type="project" value="TreeGrafter"/>
</dbReference>
<evidence type="ECO:0000259" key="1">
    <source>
        <dbReference type="Pfam" id="PF10099"/>
    </source>
</evidence>
<proteinExistence type="predicted"/>
<dbReference type="Proteomes" id="UP000035017">
    <property type="component" value="Unassembled WGS sequence"/>
</dbReference>
<dbReference type="Pfam" id="PF10099">
    <property type="entry name" value="RskA_C"/>
    <property type="match status" value="1"/>
</dbReference>
<organism evidence="2 3">
    <name type="scientific">Agrobacterium tumefaciens</name>
    <dbReference type="NCBI Taxonomy" id="358"/>
    <lineage>
        <taxon>Bacteria</taxon>
        <taxon>Pseudomonadati</taxon>
        <taxon>Pseudomonadota</taxon>
        <taxon>Alphaproteobacteria</taxon>
        <taxon>Hyphomicrobiales</taxon>
        <taxon>Rhizobiaceae</taxon>
        <taxon>Rhizobium/Agrobacterium group</taxon>
        <taxon>Agrobacterium</taxon>
        <taxon>Agrobacterium tumefaciens complex</taxon>
    </lineage>
</organism>
<accession>A0A0D0JA86</accession>
<sequence length="237" mass="25833">MTQPISLQDIALTADEYVLGLLDEENHQRVTDEIDQNAELRAAIASSRERFLPLDISVDAVVPSADLWSRIDSRLADAPSADKPRERQPASNDNSRSLWKRTAIASLAASVLLTAGLGWSLMRTAEPVVIAILLNEAGEPQAIVEDFSNEHARIRLLADFTVPEGKTMQVWTLPNRDMGPISLGLLDEHRSASLETPRLPTPTDKQLYEITLEQTGGSPTGRPTGPILVKGLASAVR</sequence>
<dbReference type="OrthoDB" id="9816387at2"/>
<dbReference type="InterPro" id="IPR051474">
    <property type="entry name" value="Anti-sigma-K/W_factor"/>
</dbReference>
<evidence type="ECO:0000313" key="2">
    <source>
        <dbReference type="EMBL" id="KIQ02862.1"/>
    </source>
</evidence>
<dbReference type="GO" id="GO:0016989">
    <property type="term" value="F:sigma factor antagonist activity"/>
    <property type="evidence" value="ECO:0007669"/>
    <property type="project" value="TreeGrafter"/>
</dbReference>
<dbReference type="AlphaFoldDB" id="A0A0D0JA86"/>
<name>A0A0D0JA86_AGRTU</name>
<dbReference type="PANTHER" id="PTHR37461">
    <property type="entry name" value="ANTI-SIGMA-K FACTOR RSKA"/>
    <property type="match status" value="1"/>
</dbReference>
<dbReference type="PANTHER" id="PTHR37461:SF1">
    <property type="entry name" value="ANTI-SIGMA-K FACTOR RSKA"/>
    <property type="match status" value="1"/>
</dbReference>
<protein>
    <submittedName>
        <fullName evidence="2">Anti-sigma factor, RskA family protein</fullName>
    </submittedName>
</protein>